<keyword evidence="4" id="KW-1003">Cell membrane</keyword>
<dbReference type="SMART" id="SM00062">
    <property type="entry name" value="PBPb"/>
    <property type="match status" value="1"/>
</dbReference>
<evidence type="ECO:0000313" key="10">
    <source>
        <dbReference type="Proteomes" id="UP000730618"/>
    </source>
</evidence>
<gene>
    <name evidence="9" type="primary">ssuA_3</name>
    <name evidence="9" type="ORF">PAECIP111802_06741</name>
</gene>
<comment type="similarity">
    <text evidence="2">Belongs to the bacterial solute-binding protein SsuA/TauA family.</text>
</comment>
<dbReference type="PANTHER" id="PTHR30024:SF43">
    <property type="entry name" value="BLL4572 PROTEIN"/>
    <property type="match status" value="1"/>
</dbReference>
<dbReference type="RefSeq" id="WP_230415664.1">
    <property type="nucleotide sequence ID" value="NZ_CAJVCE010000035.1"/>
</dbReference>
<dbReference type="Pfam" id="PF13379">
    <property type="entry name" value="NMT1_2"/>
    <property type="match status" value="1"/>
</dbReference>
<keyword evidence="7" id="KW-0732">Signal</keyword>
<evidence type="ECO:0000256" key="4">
    <source>
        <dbReference type="ARBA" id="ARBA00022475"/>
    </source>
</evidence>
<comment type="subcellular location">
    <subcellularLocation>
        <location evidence="1">Cell inner membrane</location>
    </subcellularLocation>
</comment>
<evidence type="ECO:0000256" key="6">
    <source>
        <dbReference type="ARBA" id="ARBA00023136"/>
    </source>
</evidence>
<feature type="chain" id="PRO_5045710831" evidence="7">
    <location>
        <begin position="29"/>
        <end position="333"/>
    </location>
</feature>
<evidence type="ECO:0000256" key="3">
    <source>
        <dbReference type="ARBA" id="ARBA00022448"/>
    </source>
</evidence>
<keyword evidence="5" id="KW-0997">Cell inner membrane</keyword>
<proteinExistence type="inferred from homology"/>
<keyword evidence="3" id="KW-0813">Transport</keyword>
<comment type="caution">
    <text evidence="9">The sequence shown here is derived from an EMBL/GenBank/DDBJ whole genome shotgun (WGS) entry which is preliminary data.</text>
</comment>
<dbReference type="CDD" id="cd13553">
    <property type="entry name" value="PBP2_NrtA_CpmA_like"/>
    <property type="match status" value="1"/>
</dbReference>
<evidence type="ECO:0000256" key="2">
    <source>
        <dbReference type="ARBA" id="ARBA00010742"/>
    </source>
</evidence>
<dbReference type="PROSITE" id="PS51257">
    <property type="entry name" value="PROKAR_LIPOPROTEIN"/>
    <property type="match status" value="1"/>
</dbReference>
<accession>A0ABN7TZ54</accession>
<dbReference type="PANTHER" id="PTHR30024">
    <property type="entry name" value="ALIPHATIC SULFONATES-BINDING PROTEIN-RELATED"/>
    <property type="match status" value="1"/>
</dbReference>
<dbReference type="InterPro" id="IPR001638">
    <property type="entry name" value="Solute-binding_3/MltF_N"/>
</dbReference>
<evidence type="ECO:0000256" key="5">
    <source>
        <dbReference type="ARBA" id="ARBA00022519"/>
    </source>
</evidence>
<dbReference type="Proteomes" id="UP000730618">
    <property type="component" value="Unassembled WGS sequence"/>
</dbReference>
<dbReference type="InterPro" id="IPR044527">
    <property type="entry name" value="NrtA/CpmA_ABC-bd_dom"/>
</dbReference>
<evidence type="ECO:0000259" key="8">
    <source>
        <dbReference type="SMART" id="SM00062"/>
    </source>
</evidence>
<evidence type="ECO:0000256" key="7">
    <source>
        <dbReference type="SAM" id="SignalP"/>
    </source>
</evidence>
<dbReference type="EMBL" id="CAJVCE010000035">
    <property type="protein sequence ID" value="CAG7657485.1"/>
    <property type="molecule type" value="Genomic_DNA"/>
</dbReference>
<evidence type="ECO:0000256" key="1">
    <source>
        <dbReference type="ARBA" id="ARBA00004533"/>
    </source>
</evidence>
<keyword evidence="6" id="KW-0472">Membrane</keyword>
<evidence type="ECO:0000313" key="9">
    <source>
        <dbReference type="EMBL" id="CAG7657485.1"/>
    </source>
</evidence>
<keyword evidence="10" id="KW-1185">Reference proteome</keyword>
<sequence length="333" mass="36496">MTKRHPTRSQSLSWFLLCAMLLVLSACGKTGGSAAAGTNASGSADLKTLKIGYLPITHAAPLYIEDALGKQNFKQFKLELVKFGSWPDLMDALNTGKIDGASVLIELAMKAKEQGIDLKAVALGHKDGNVIVTSNDITQGADLKGKKFAIPHKFSTHNVLLYEMLKKNGLQYSDVNVVELAPAEMPAALAEGRISGYVVAEPFGAKSVVIKKGKALFQSEQIWKDSVDCALVMRGDVLKNHQSASQEFIAEYLKAGKKAELKDEEAKTILGKYMNVEKNVLDLSLQWISYGDLKLTEQAYEQLRKYMIEMGLSNNPPSYKDFVDNSFIDQIKG</sequence>
<feature type="domain" description="Solute-binding protein family 3/N-terminal" evidence="8">
    <location>
        <begin position="48"/>
        <end position="264"/>
    </location>
</feature>
<feature type="signal peptide" evidence="7">
    <location>
        <begin position="1"/>
        <end position="28"/>
    </location>
</feature>
<name>A0ABN7TZ54_9BACL</name>
<protein>
    <submittedName>
        <fullName evidence="9">Aliphatic sulfonates-binding protein</fullName>
    </submittedName>
</protein>
<reference evidence="9 10" key="1">
    <citation type="submission" date="2021-06" db="EMBL/GenBank/DDBJ databases">
        <authorList>
            <person name="Criscuolo A."/>
        </authorList>
    </citation>
    <scope>NUCLEOTIDE SEQUENCE [LARGE SCALE GENOMIC DNA]</scope>
    <source>
        <strain evidence="10">CIP 111802</strain>
    </source>
</reference>
<organism evidence="9 10">
    <name type="scientific">Paenibacillus allorhizosphaerae</name>
    <dbReference type="NCBI Taxonomy" id="2849866"/>
    <lineage>
        <taxon>Bacteria</taxon>
        <taxon>Bacillati</taxon>
        <taxon>Bacillota</taxon>
        <taxon>Bacilli</taxon>
        <taxon>Bacillales</taxon>
        <taxon>Paenibacillaceae</taxon>
        <taxon>Paenibacillus</taxon>
    </lineage>
</organism>